<feature type="coiled-coil region" evidence="1">
    <location>
        <begin position="97"/>
        <end position="124"/>
    </location>
</feature>
<evidence type="ECO:0000313" key="3">
    <source>
        <dbReference type="EMBL" id="MFC0048789.1"/>
    </source>
</evidence>
<protein>
    <submittedName>
        <fullName evidence="3">Glucosaminidase domain-containing protein</fullName>
    </submittedName>
</protein>
<dbReference type="PANTHER" id="PTHR40572">
    <property type="entry name" value="PROTEIN BAX"/>
    <property type="match status" value="1"/>
</dbReference>
<evidence type="ECO:0000256" key="1">
    <source>
        <dbReference type="SAM" id="Coils"/>
    </source>
</evidence>
<accession>A0ABV6BEH8</accession>
<dbReference type="Proteomes" id="UP001589813">
    <property type="component" value="Unassembled WGS sequence"/>
</dbReference>
<keyword evidence="1" id="KW-0175">Coiled coil</keyword>
<evidence type="ECO:0000259" key="2">
    <source>
        <dbReference type="Pfam" id="PF01832"/>
    </source>
</evidence>
<name>A0ABV6BEH8_9GAMM</name>
<dbReference type="Pfam" id="PF01832">
    <property type="entry name" value="Glucosaminidase"/>
    <property type="match status" value="1"/>
</dbReference>
<reference evidence="3 4" key="1">
    <citation type="submission" date="2024-09" db="EMBL/GenBank/DDBJ databases">
        <authorList>
            <person name="Sun Q."/>
            <person name="Mori K."/>
        </authorList>
    </citation>
    <scope>NUCLEOTIDE SEQUENCE [LARGE SCALE GENOMIC DNA]</scope>
    <source>
        <strain evidence="3 4">KCTC 23315</strain>
    </source>
</reference>
<gene>
    <name evidence="3" type="ORF">ACFFJP_10880</name>
</gene>
<feature type="domain" description="Mannosyl-glycoprotein endo-beta-N-acetylglucosamidase-like" evidence="2">
    <location>
        <begin position="152"/>
        <end position="280"/>
    </location>
</feature>
<dbReference type="EMBL" id="JBHLXP010000001">
    <property type="protein sequence ID" value="MFC0048789.1"/>
    <property type="molecule type" value="Genomic_DNA"/>
</dbReference>
<sequence length="290" mass="32624">MNNLLKLSGLGLATLLVGCAAVYPFMQADPRAEAQQLADWQMPSKLSALESEDQLKLLSRLTYPDLMPELKPVPDFSAIKDTDSRKKAFFAYLTPYIERENARILKLRRQIDELAGKLQQQQQLTVEEYAFIYSLFDEFKIDMMDADLDGVRELLARVDVLPVSLVLTQAAKESGWGSSRFTTEGYNFFGQWCFKTGCGVVPSKRGQGKYHEVAVFAHAAESVNAYFYNLNTFYVYEELRAIRAKVRAQDGHVAAEKLAAGLARYSERGQQYVEEISAMIIATSKIIGQS</sequence>
<dbReference type="InterPro" id="IPR053195">
    <property type="entry name" value="Bax-like"/>
</dbReference>
<keyword evidence="4" id="KW-1185">Reference proteome</keyword>
<proteinExistence type="predicted"/>
<dbReference type="PANTHER" id="PTHR40572:SF1">
    <property type="entry name" value="PROTEIN BAX"/>
    <property type="match status" value="1"/>
</dbReference>
<comment type="caution">
    <text evidence="3">The sequence shown here is derived from an EMBL/GenBank/DDBJ whole genome shotgun (WGS) entry which is preliminary data.</text>
</comment>
<organism evidence="3 4">
    <name type="scientific">Rheinheimera tilapiae</name>
    <dbReference type="NCBI Taxonomy" id="875043"/>
    <lineage>
        <taxon>Bacteria</taxon>
        <taxon>Pseudomonadati</taxon>
        <taxon>Pseudomonadota</taxon>
        <taxon>Gammaproteobacteria</taxon>
        <taxon>Chromatiales</taxon>
        <taxon>Chromatiaceae</taxon>
        <taxon>Rheinheimera</taxon>
    </lineage>
</organism>
<dbReference type="RefSeq" id="WP_377243308.1">
    <property type="nucleotide sequence ID" value="NZ_JBHLXP010000001.1"/>
</dbReference>
<dbReference type="InterPro" id="IPR002901">
    <property type="entry name" value="MGlyc_endo_b_GlcNAc-like_dom"/>
</dbReference>
<evidence type="ECO:0000313" key="4">
    <source>
        <dbReference type="Proteomes" id="UP001589813"/>
    </source>
</evidence>
<dbReference type="Gene3D" id="1.10.530.10">
    <property type="match status" value="1"/>
</dbReference>
<dbReference type="PROSITE" id="PS51257">
    <property type="entry name" value="PROKAR_LIPOPROTEIN"/>
    <property type="match status" value="1"/>
</dbReference>